<dbReference type="Proteomes" id="UP000053611">
    <property type="component" value="Unassembled WGS sequence"/>
</dbReference>
<evidence type="ECO:0000256" key="2">
    <source>
        <dbReference type="ARBA" id="ARBA00004186"/>
    </source>
</evidence>
<keyword evidence="10" id="KW-0995">Kinetochore</keyword>
<proteinExistence type="inferred from homology"/>
<evidence type="ECO:0000313" key="16">
    <source>
        <dbReference type="EMBL" id="KLT45687.1"/>
    </source>
</evidence>
<dbReference type="PANTHER" id="PTHR28113">
    <property type="entry name" value="DASH COMPLEX SUBUNIT DAM1"/>
    <property type="match status" value="1"/>
</dbReference>
<evidence type="ECO:0000256" key="14">
    <source>
        <dbReference type="ARBA" id="ARBA00030453"/>
    </source>
</evidence>
<evidence type="ECO:0000256" key="7">
    <source>
        <dbReference type="ARBA" id="ARBA00022490"/>
    </source>
</evidence>
<keyword evidence="6" id="KW-0158">Chromosome</keyword>
<evidence type="ECO:0000313" key="17">
    <source>
        <dbReference type="Proteomes" id="UP000053611"/>
    </source>
</evidence>
<gene>
    <name evidence="16" type="ORF">CC85DRAFT_268912</name>
</gene>
<keyword evidence="12" id="KW-0539">Nucleus</keyword>
<evidence type="ECO:0000256" key="5">
    <source>
        <dbReference type="ARBA" id="ARBA00020497"/>
    </source>
</evidence>
<evidence type="ECO:0000256" key="8">
    <source>
        <dbReference type="ARBA" id="ARBA00022701"/>
    </source>
</evidence>
<organism evidence="16 17">
    <name type="scientific">Cutaneotrichosporon oleaginosum</name>
    <dbReference type="NCBI Taxonomy" id="879819"/>
    <lineage>
        <taxon>Eukaryota</taxon>
        <taxon>Fungi</taxon>
        <taxon>Dikarya</taxon>
        <taxon>Basidiomycota</taxon>
        <taxon>Agaricomycotina</taxon>
        <taxon>Tremellomycetes</taxon>
        <taxon>Trichosporonales</taxon>
        <taxon>Trichosporonaceae</taxon>
        <taxon>Cutaneotrichosporon</taxon>
    </lineage>
</organism>
<evidence type="ECO:0000256" key="11">
    <source>
        <dbReference type="ARBA" id="ARBA00023212"/>
    </source>
</evidence>
<protein>
    <recommendedName>
        <fullName evidence="5">DASH complex subunit DAM1</fullName>
    </recommendedName>
    <alternativeName>
        <fullName evidence="14">Outer kinetochore protein DAM1</fullName>
    </alternativeName>
</protein>
<keyword evidence="11" id="KW-0206">Cytoskeleton</keyword>
<sequence>MTHPLRRISTGSLSSLARSQSQASPSGLDWLEPALTDLADEASTLAANIARMNEMHDALEHFNEGFAAYLYALKINAFCVEWNEAPDANSWRRLEELSVPEPPPAPRPEPSRELASSTRSHPTSPNGGDTTYATIYAHSPEPRAPARGGLRGRGSARGRGTRGAAPTAAERRAAMGAKKRREVEISKIIDTQLPLEYRGGDADLRLVMEQVIDKLMEAEVGLAIGAIVGQPPLLHSRVNKALIALVAKKLVTKTSDKGKTIYAWEG</sequence>
<keyword evidence="13" id="KW-0137">Centromere</keyword>
<accession>A0A0J0XX77</accession>
<dbReference type="STRING" id="879819.A0A0J0XX77"/>
<evidence type="ECO:0000256" key="6">
    <source>
        <dbReference type="ARBA" id="ARBA00022454"/>
    </source>
</evidence>
<reference evidence="16 17" key="1">
    <citation type="submission" date="2015-03" db="EMBL/GenBank/DDBJ databases">
        <title>Genomics and transcriptomics of the oil-accumulating basidiomycete yeast T. oleaginosus allow insights into substrate utilization and the diverse evolutionary trajectories of mating systems in fungi.</title>
        <authorList>
            <consortium name="DOE Joint Genome Institute"/>
            <person name="Kourist R."/>
            <person name="Kracht O."/>
            <person name="Bracharz F."/>
            <person name="Lipzen A."/>
            <person name="Nolan M."/>
            <person name="Ohm R."/>
            <person name="Grigoriev I."/>
            <person name="Sun S."/>
            <person name="Heitman J."/>
            <person name="Bruck T."/>
            <person name="Nowrousian M."/>
        </authorList>
    </citation>
    <scope>NUCLEOTIDE SEQUENCE [LARGE SCALE GENOMIC DNA]</scope>
    <source>
        <strain evidence="16 17">IBC0246</strain>
    </source>
</reference>
<evidence type="ECO:0000256" key="15">
    <source>
        <dbReference type="SAM" id="MobiDB-lite"/>
    </source>
</evidence>
<feature type="non-terminal residue" evidence="16">
    <location>
        <position position="1"/>
    </location>
</feature>
<keyword evidence="17" id="KW-1185">Reference proteome</keyword>
<comment type="similarity">
    <text evidence="4">Belongs to the DASH complex DAM1 family.</text>
</comment>
<dbReference type="GO" id="GO:1990758">
    <property type="term" value="P:mitotic sister chromatid biorientation"/>
    <property type="evidence" value="ECO:0007669"/>
    <property type="project" value="TreeGrafter"/>
</dbReference>
<evidence type="ECO:0000256" key="4">
    <source>
        <dbReference type="ARBA" id="ARBA00010073"/>
    </source>
</evidence>
<dbReference type="GO" id="GO:0042729">
    <property type="term" value="C:DASH complex"/>
    <property type="evidence" value="ECO:0007669"/>
    <property type="project" value="InterPro"/>
</dbReference>
<name>A0A0J0XX77_9TREE</name>
<dbReference type="GO" id="GO:1990537">
    <property type="term" value="C:mitotic spindle polar microtubule"/>
    <property type="evidence" value="ECO:0007669"/>
    <property type="project" value="TreeGrafter"/>
</dbReference>
<evidence type="ECO:0000256" key="12">
    <source>
        <dbReference type="ARBA" id="ARBA00023242"/>
    </source>
</evidence>
<feature type="region of interest" description="Disordered" evidence="15">
    <location>
        <begin position="98"/>
        <end position="177"/>
    </location>
</feature>
<dbReference type="PANTHER" id="PTHR28113:SF1">
    <property type="entry name" value="DASH COMPLEX SUBUNIT DAM1"/>
    <property type="match status" value="1"/>
</dbReference>
<dbReference type="EMBL" id="KQ087180">
    <property type="protein sequence ID" value="KLT45687.1"/>
    <property type="molecule type" value="Genomic_DNA"/>
</dbReference>
<feature type="region of interest" description="Disordered" evidence="15">
    <location>
        <begin position="1"/>
        <end position="25"/>
    </location>
</feature>
<keyword evidence="9" id="KW-0159">Chromosome partition</keyword>
<evidence type="ECO:0000256" key="9">
    <source>
        <dbReference type="ARBA" id="ARBA00022829"/>
    </source>
</evidence>
<dbReference type="Pfam" id="PF08653">
    <property type="entry name" value="DASH_Dam1"/>
    <property type="match status" value="1"/>
</dbReference>
<comment type="subcellular location">
    <subcellularLocation>
        <location evidence="3">Chromosome</location>
        <location evidence="3">Centromere</location>
        <location evidence="3">Kinetochore</location>
    </subcellularLocation>
    <subcellularLocation>
        <location evidence="2">Cytoplasm</location>
        <location evidence="2">Cytoskeleton</location>
        <location evidence="2">Spindle</location>
    </subcellularLocation>
    <subcellularLocation>
        <location evidence="1">Nucleus</location>
    </subcellularLocation>
</comment>
<evidence type="ECO:0000256" key="13">
    <source>
        <dbReference type="ARBA" id="ARBA00023328"/>
    </source>
</evidence>
<evidence type="ECO:0000256" key="3">
    <source>
        <dbReference type="ARBA" id="ARBA00004629"/>
    </source>
</evidence>
<evidence type="ECO:0000256" key="10">
    <source>
        <dbReference type="ARBA" id="ARBA00022838"/>
    </source>
</evidence>
<keyword evidence="8" id="KW-0493">Microtubule</keyword>
<dbReference type="AlphaFoldDB" id="A0A0J0XX77"/>
<evidence type="ECO:0000256" key="1">
    <source>
        <dbReference type="ARBA" id="ARBA00004123"/>
    </source>
</evidence>
<dbReference type="OrthoDB" id="5586015at2759"/>
<dbReference type="GO" id="GO:0044732">
    <property type="term" value="C:mitotic spindle pole body"/>
    <property type="evidence" value="ECO:0007669"/>
    <property type="project" value="TreeGrafter"/>
</dbReference>
<feature type="compositionally biased region" description="Low complexity" evidence="15">
    <location>
        <begin position="12"/>
        <end position="25"/>
    </location>
</feature>
<feature type="compositionally biased region" description="Polar residues" evidence="15">
    <location>
        <begin position="116"/>
        <end position="133"/>
    </location>
</feature>
<keyword evidence="7" id="KW-0963">Cytoplasm</keyword>
<dbReference type="RefSeq" id="XP_018282178.1">
    <property type="nucleotide sequence ID" value="XM_018421123.1"/>
</dbReference>
<dbReference type="GeneID" id="28981726"/>
<dbReference type="InterPro" id="IPR013962">
    <property type="entry name" value="DASH_Dam1"/>
</dbReference>